<protein>
    <submittedName>
        <fullName evidence="1">Uncharacterized protein</fullName>
    </submittedName>
</protein>
<dbReference type="Proteomes" id="UP000284702">
    <property type="component" value="Unassembled WGS sequence"/>
</dbReference>
<evidence type="ECO:0000313" key="1">
    <source>
        <dbReference type="EMBL" id="RQM30691.1"/>
    </source>
</evidence>
<sequence>MVVARAKEGVVHRQLFEAGDDDSLARRWYEHRRLEHRLPLRLADVLDGTIELEPRVVARASVVMQELIDTVPMRTPLLTLIAQLSILGHSLGRDVDPGCAQLRVLPGTLLLPLGCKTLVHCSLRLLLLLDLPLLHLLTVEVGIVEGTLLLQVEVRLVPDA</sequence>
<organism evidence="1 2">
    <name type="scientific">Aphanomyces astaci</name>
    <name type="common">Crayfish plague agent</name>
    <dbReference type="NCBI Taxonomy" id="112090"/>
    <lineage>
        <taxon>Eukaryota</taxon>
        <taxon>Sar</taxon>
        <taxon>Stramenopiles</taxon>
        <taxon>Oomycota</taxon>
        <taxon>Saprolegniomycetes</taxon>
        <taxon>Saprolegniales</taxon>
        <taxon>Verrucalvaceae</taxon>
        <taxon>Aphanomyces</taxon>
    </lineage>
</organism>
<name>A0A425DNB1_APHAT</name>
<reference evidence="1" key="1">
    <citation type="submission" date="2018-07" db="EMBL/GenBank/DDBJ databases">
        <title>Annotation of Aphanomyces astaci genome assembly.</title>
        <authorList>
            <person name="Studholme D.J."/>
        </authorList>
    </citation>
    <scope>NUCLEOTIDE SEQUENCE [LARGE SCALE GENOMIC DNA]</scope>
    <source>
        <strain evidence="1">Pc</strain>
    </source>
</reference>
<evidence type="ECO:0000313" key="2">
    <source>
        <dbReference type="Proteomes" id="UP000284702"/>
    </source>
</evidence>
<comment type="caution">
    <text evidence="1">The sequence shown here is derived from an EMBL/GenBank/DDBJ whole genome shotgun (WGS) entry which is preliminary data.</text>
</comment>
<dbReference type="AlphaFoldDB" id="A0A425DNB1"/>
<proteinExistence type="predicted"/>
<gene>
    <name evidence="1" type="ORF">B5M09_013449</name>
</gene>
<accession>A0A425DNB1</accession>
<keyword evidence="2" id="KW-1185">Reference proteome</keyword>
<dbReference type="EMBL" id="MZMZ02000588">
    <property type="protein sequence ID" value="RQM30691.1"/>
    <property type="molecule type" value="Genomic_DNA"/>
</dbReference>